<name>A0A7I8VXR6_9ANNE</name>
<evidence type="ECO:0000259" key="17">
    <source>
        <dbReference type="PROSITE" id="PS50011"/>
    </source>
</evidence>
<feature type="compositionally biased region" description="Basic and acidic residues" evidence="16">
    <location>
        <begin position="584"/>
        <end position="593"/>
    </location>
</feature>
<comment type="catalytic activity">
    <reaction evidence="14">
        <text>L-seryl-[protein] + ATP = O-phospho-L-seryl-[protein] + ADP + H(+)</text>
        <dbReference type="Rhea" id="RHEA:17989"/>
        <dbReference type="Rhea" id="RHEA-COMP:9863"/>
        <dbReference type="Rhea" id="RHEA-COMP:11604"/>
        <dbReference type="ChEBI" id="CHEBI:15378"/>
        <dbReference type="ChEBI" id="CHEBI:29999"/>
        <dbReference type="ChEBI" id="CHEBI:30616"/>
        <dbReference type="ChEBI" id="CHEBI:83421"/>
        <dbReference type="ChEBI" id="CHEBI:456216"/>
        <dbReference type="EC" id="2.7.11.1"/>
    </reaction>
</comment>
<keyword evidence="6" id="KW-0597">Phosphoprotein</keyword>
<evidence type="ECO:0000256" key="13">
    <source>
        <dbReference type="ARBA" id="ARBA00047899"/>
    </source>
</evidence>
<comment type="caution">
    <text evidence="18">The sequence shown here is derived from an EMBL/GenBank/DDBJ whole genome shotgun (WGS) entry which is preliminary data.</text>
</comment>
<dbReference type="FunFam" id="3.30.200.20:FF:000003">
    <property type="entry name" value="Non-specific serine/threonine protein kinase"/>
    <property type="match status" value="1"/>
</dbReference>
<feature type="compositionally biased region" description="Polar residues" evidence="16">
    <location>
        <begin position="595"/>
        <end position="604"/>
    </location>
</feature>
<keyword evidence="11 15" id="KW-0067">ATP-binding</keyword>
<evidence type="ECO:0000256" key="7">
    <source>
        <dbReference type="ARBA" id="ARBA00022679"/>
    </source>
</evidence>
<dbReference type="InterPro" id="IPR011009">
    <property type="entry name" value="Kinase-like_dom_sf"/>
</dbReference>
<feature type="compositionally biased region" description="Polar residues" evidence="16">
    <location>
        <begin position="475"/>
        <end position="484"/>
    </location>
</feature>
<dbReference type="FunFam" id="1.10.510.10:FF:000154">
    <property type="entry name" value="Serine/threonine-protein kinase SIK2"/>
    <property type="match status" value="1"/>
</dbReference>
<feature type="domain" description="Protein kinase" evidence="17">
    <location>
        <begin position="13"/>
        <end position="264"/>
    </location>
</feature>
<accession>A0A7I8VXR6</accession>
<dbReference type="GO" id="GO:0005737">
    <property type="term" value="C:cytoplasm"/>
    <property type="evidence" value="ECO:0007669"/>
    <property type="project" value="UniProtKB-SubCell"/>
</dbReference>
<evidence type="ECO:0000256" key="4">
    <source>
        <dbReference type="ARBA" id="ARBA00022490"/>
    </source>
</evidence>
<comment type="cofactor">
    <cofactor evidence="1">
        <name>Mg(2+)</name>
        <dbReference type="ChEBI" id="CHEBI:18420"/>
    </cofactor>
</comment>
<dbReference type="PANTHER" id="PTHR24346:SF74">
    <property type="entry name" value="PROTEIN KINASE DOMAIN-CONTAINING PROTEIN"/>
    <property type="match status" value="1"/>
</dbReference>
<feature type="region of interest" description="Disordered" evidence="16">
    <location>
        <begin position="416"/>
        <end position="604"/>
    </location>
</feature>
<keyword evidence="19" id="KW-1185">Reference proteome</keyword>
<evidence type="ECO:0000256" key="8">
    <source>
        <dbReference type="ARBA" id="ARBA00022723"/>
    </source>
</evidence>
<dbReference type="PROSITE" id="PS00108">
    <property type="entry name" value="PROTEIN_KINASE_ST"/>
    <property type="match status" value="1"/>
</dbReference>
<keyword evidence="4" id="KW-0963">Cytoplasm</keyword>
<reference evidence="18 19" key="1">
    <citation type="submission" date="2020-08" db="EMBL/GenBank/DDBJ databases">
        <authorList>
            <person name="Hejnol A."/>
        </authorList>
    </citation>
    <scope>NUCLEOTIDE SEQUENCE [LARGE SCALE GENOMIC DNA]</scope>
</reference>
<dbReference type="Proteomes" id="UP000549394">
    <property type="component" value="Unassembled WGS sequence"/>
</dbReference>
<evidence type="ECO:0000256" key="5">
    <source>
        <dbReference type="ARBA" id="ARBA00022527"/>
    </source>
</evidence>
<evidence type="ECO:0000256" key="10">
    <source>
        <dbReference type="ARBA" id="ARBA00022777"/>
    </source>
</evidence>
<evidence type="ECO:0000256" key="16">
    <source>
        <dbReference type="SAM" id="MobiDB-lite"/>
    </source>
</evidence>
<dbReference type="AlphaFoldDB" id="A0A7I8VXR6"/>
<evidence type="ECO:0000256" key="6">
    <source>
        <dbReference type="ARBA" id="ARBA00022553"/>
    </source>
</evidence>
<dbReference type="Pfam" id="PF23312">
    <property type="entry name" value="UBA_SIK3"/>
    <property type="match status" value="1"/>
</dbReference>
<dbReference type="InterPro" id="IPR008271">
    <property type="entry name" value="Ser/Thr_kinase_AS"/>
</dbReference>
<dbReference type="GO" id="GO:0005524">
    <property type="term" value="F:ATP binding"/>
    <property type="evidence" value="ECO:0007669"/>
    <property type="project" value="UniProtKB-UniRule"/>
</dbReference>
<evidence type="ECO:0000256" key="9">
    <source>
        <dbReference type="ARBA" id="ARBA00022741"/>
    </source>
</evidence>
<keyword evidence="8" id="KW-0479">Metal-binding</keyword>
<feature type="compositionally biased region" description="Polar residues" evidence="16">
    <location>
        <begin position="537"/>
        <end position="553"/>
    </location>
</feature>
<evidence type="ECO:0000313" key="19">
    <source>
        <dbReference type="Proteomes" id="UP000549394"/>
    </source>
</evidence>
<evidence type="ECO:0000256" key="14">
    <source>
        <dbReference type="ARBA" id="ARBA00048679"/>
    </source>
</evidence>
<evidence type="ECO:0000256" key="3">
    <source>
        <dbReference type="ARBA" id="ARBA00012513"/>
    </source>
</evidence>
<comment type="subcellular location">
    <subcellularLocation>
        <location evidence="2">Cytoplasm</location>
    </subcellularLocation>
</comment>
<dbReference type="Pfam" id="PF00069">
    <property type="entry name" value="Pkinase"/>
    <property type="match status" value="1"/>
</dbReference>
<organism evidence="18 19">
    <name type="scientific">Dimorphilus gyrociliatus</name>
    <dbReference type="NCBI Taxonomy" id="2664684"/>
    <lineage>
        <taxon>Eukaryota</taxon>
        <taxon>Metazoa</taxon>
        <taxon>Spiralia</taxon>
        <taxon>Lophotrochozoa</taxon>
        <taxon>Annelida</taxon>
        <taxon>Polychaeta</taxon>
        <taxon>Polychaeta incertae sedis</taxon>
        <taxon>Dinophilidae</taxon>
        <taxon>Dimorphilus</taxon>
    </lineage>
</organism>
<dbReference type="GO" id="GO:0035556">
    <property type="term" value="P:intracellular signal transduction"/>
    <property type="evidence" value="ECO:0007669"/>
    <property type="project" value="TreeGrafter"/>
</dbReference>
<keyword evidence="10" id="KW-0418">Kinase</keyword>
<dbReference type="InterPro" id="IPR000719">
    <property type="entry name" value="Prot_kinase_dom"/>
</dbReference>
<dbReference type="GO" id="GO:0046872">
    <property type="term" value="F:metal ion binding"/>
    <property type="evidence" value="ECO:0007669"/>
    <property type="project" value="UniProtKB-KW"/>
</dbReference>
<proteinExistence type="predicted"/>
<feature type="compositionally biased region" description="Low complexity" evidence="16">
    <location>
        <begin position="420"/>
        <end position="433"/>
    </location>
</feature>
<evidence type="ECO:0000256" key="12">
    <source>
        <dbReference type="ARBA" id="ARBA00022842"/>
    </source>
</evidence>
<evidence type="ECO:0000313" key="18">
    <source>
        <dbReference type="EMBL" id="CAD5121174.1"/>
    </source>
</evidence>
<feature type="region of interest" description="Disordered" evidence="16">
    <location>
        <begin position="330"/>
        <end position="364"/>
    </location>
</feature>
<keyword evidence="5" id="KW-0723">Serine/threonine-protein kinase</keyword>
<evidence type="ECO:0000256" key="11">
    <source>
        <dbReference type="ARBA" id="ARBA00022840"/>
    </source>
</evidence>
<dbReference type="GO" id="GO:0000226">
    <property type="term" value="P:microtubule cytoskeleton organization"/>
    <property type="evidence" value="ECO:0007669"/>
    <property type="project" value="TreeGrafter"/>
</dbReference>
<feature type="compositionally biased region" description="Low complexity" evidence="16">
    <location>
        <begin position="514"/>
        <end position="529"/>
    </location>
</feature>
<dbReference type="PANTHER" id="PTHR24346">
    <property type="entry name" value="MAP/MICROTUBULE AFFINITY-REGULATING KINASE"/>
    <property type="match status" value="1"/>
</dbReference>
<dbReference type="OrthoDB" id="193931at2759"/>
<dbReference type="InterPro" id="IPR057380">
    <property type="entry name" value="UBA_SIK1/2/3"/>
</dbReference>
<keyword evidence="12" id="KW-0460">Magnesium</keyword>
<sequence length="604" mass="66859">MVMAAPPLRVGFFEIQKTIGKGNFAVVKLARHRITKSEVAIKIVDKTQLDETNLKKVYREVEILKMLDHPNIVKLYQVMETKNMLYLVSEYAPNGEIFEYIAKRGRMRESDARRTFIQILAAVQYCHDKNIVHRDLKAENLLLDSDNNVKLVDFGFGNFYTKDAHLKTWCGSPPYASPEVFRGQQYYGPHADIWSLGVVLYVLVCGSLPFDGESLAALRERVCAGRFRVPFYMSTECENLIKKMLVVDPSKRPTCKQIRQHEWIKMNSTDEISEEEPPPSTEYNENILRIMHDLGIDRQKTIDSLDSKAYDHFTAIYALLVEKQRRLAKSGALDSDPRHRRPSAIADQALRQKTPLVDTRKGPFSRTTDCITPLQQRNIRAYAGIKKEKVTTTPAASIDEGCESCAANSQASVPASLAQSRDSSMDSAMDISSPVSTAMPELPPLSPVPETGPLKCPLSGKVLDPSQFREPHPTHGSTQEGGSTSFSSSSPPPPSPSSSSSSFKEGRRASDGILSLGSGSSASPPLGSPRLGKGPIQTAQWPSQVCQNSSHLSQLGPMPSLHRNLQKLRIFDSPPSQHRASRRPTCDSLKEEEGCNSSSPSTDS</sequence>
<gene>
    <name evidence="18" type="ORF">DGYR_LOCUS9163</name>
</gene>
<evidence type="ECO:0000256" key="15">
    <source>
        <dbReference type="PROSITE-ProRule" id="PRU10141"/>
    </source>
</evidence>
<dbReference type="PROSITE" id="PS00107">
    <property type="entry name" value="PROTEIN_KINASE_ATP"/>
    <property type="match status" value="1"/>
</dbReference>
<dbReference type="Gene3D" id="1.10.510.10">
    <property type="entry name" value="Transferase(Phosphotransferase) domain 1"/>
    <property type="match status" value="1"/>
</dbReference>
<keyword evidence="9 15" id="KW-0547">Nucleotide-binding</keyword>
<dbReference type="SUPFAM" id="SSF56112">
    <property type="entry name" value="Protein kinase-like (PK-like)"/>
    <property type="match status" value="1"/>
</dbReference>
<dbReference type="SMART" id="SM00220">
    <property type="entry name" value="S_TKc"/>
    <property type="match status" value="1"/>
</dbReference>
<dbReference type="EC" id="2.7.11.1" evidence="3"/>
<dbReference type="CDD" id="cd14338">
    <property type="entry name" value="UBA_SIK"/>
    <property type="match status" value="1"/>
</dbReference>
<evidence type="ECO:0000256" key="2">
    <source>
        <dbReference type="ARBA" id="ARBA00004496"/>
    </source>
</evidence>
<comment type="catalytic activity">
    <reaction evidence="13">
        <text>L-threonyl-[protein] + ATP = O-phospho-L-threonyl-[protein] + ADP + H(+)</text>
        <dbReference type="Rhea" id="RHEA:46608"/>
        <dbReference type="Rhea" id="RHEA-COMP:11060"/>
        <dbReference type="Rhea" id="RHEA-COMP:11605"/>
        <dbReference type="ChEBI" id="CHEBI:15378"/>
        <dbReference type="ChEBI" id="CHEBI:30013"/>
        <dbReference type="ChEBI" id="CHEBI:30616"/>
        <dbReference type="ChEBI" id="CHEBI:61977"/>
        <dbReference type="ChEBI" id="CHEBI:456216"/>
        <dbReference type="EC" id="2.7.11.1"/>
    </reaction>
</comment>
<feature type="binding site" evidence="15">
    <location>
        <position position="42"/>
    </location>
    <ligand>
        <name>ATP</name>
        <dbReference type="ChEBI" id="CHEBI:30616"/>
    </ligand>
</feature>
<dbReference type="GO" id="GO:0050321">
    <property type="term" value="F:tau-protein kinase activity"/>
    <property type="evidence" value="ECO:0007669"/>
    <property type="project" value="TreeGrafter"/>
</dbReference>
<evidence type="ECO:0000256" key="1">
    <source>
        <dbReference type="ARBA" id="ARBA00001946"/>
    </source>
</evidence>
<protein>
    <recommendedName>
        <fullName evidence="3">non-specific serine/threonine protein kinase</fullName>
        <ecNumber evidence="3">2.7.11.1</ecNumber>
    </recommendedName>
</protein>
<dbReference type="PROSITE" id="PS50011">
    <property type="entry name" value="PROTEIN_KINASE_DOM"/>
    <property type="match status" value="1"/>
</dbReference>
<keyword evidence="7" id="KW-0808">Transferase</keyword>
<dbReference type="EMBL" id="CAJFCJ010000014">
    <property type="protein sequence ID" value="CAD5121174.1"/>
    <property type="molecule type" value="Genomic_DNA"/>
</dbReference>
<dbReference type="InterPro" id="IPR017441">
    <property type="entry name" value="Protein_kinase_ATP_BS"/>
</dbReference>